<name>A0A1W6MVE1_9HYPH</name>
<dbReference type="GO" id="GO:0003677">
    <property type="term" value="F:DNA binding"/>
    <property type="evidence" value="ECO:0007669"/>
    <property type="project" value="UniProtKB-KW"/>
</dbReference>
<dbReference type="CDD" id="cd05466">
    <property type="entry name" value="PBP2_LTTR_substrate"/>
    <property type="match status" value="1"/>
</dbReference>
<dbReference type="Gene3D" id="1.10.10.10">
    <property type="entry name" value="Winged helix-like DNA-binding domain superfamily/Winged helix DNA-binding domain"/>
    <property type="match status" value="1"/>
</dbReference>
<dbReference type="FunFam" id="1.10.10.10:FF:000001">
    <property type="entry name" value="LysR family transcriptional regulator"/>
    <property type="match status" value="1"/>
</dbReference>
<dbReference type="AlphaFoldDB" id="A0A1W6MVE1"/>
<dbReference type="InterPro" id="IPR036390">
    <property type="entry name" value="WH_DNA-bd_sf"/>
</dbReference>
<gene>
    <name evidence="6" type="ORF">B1812_11275</name>
</gene>
<accession>A0A1W6MVE1</accession>
<dbReference type="InterPro" id="IPR036388">
    <property type="entry name" value="WH-like_DNA-bd_sf"/>
</dbReference>
<comment type="similarity">
    <text evidence="1">Belongs to the LysR transcriptional regulatory family.</text>
</comment>
<evidence type="ECO:0000256" key="4">
    <source>
        <dbReference type="ARBA" id="ARBA00023163"/>
    </source>
</evidence>
<dbReference type="PANTHER" id="PTHR30419:SF31">
    <property type="entry name" value="BLR3139 PROTEIN"/>
    <property type="match status" value="1"/>
</dbReference>
<dbReference type="GO" id="GO:0005829">
    <property type="term" value="C:cytosol"/>
    <property type="evidence" value="ECO:0007669"/>
    <property type="project" value="TreeGrafter"/>
</dbReference>
<dbReference type="InterPro" id="IPR050950">
    <property type="entry name" value="HTH-type_LysR_regulators"/>
</dbReference>
<reference evidence="6 7" key="1">
    <citation type="submission" date="2017-02" db="EMBL/GenBank/DDBJ databases">
        <authorList>
            <person name="Peterson S.W."/>
        </authorList>
    </citation>
    <scope>NUCLEOTIDE SEQUENCE [LARGE SCALE GENOMIC DNA]</scope>
    <source>
        <strain evidence="6 7">S285</strain>
    </source>
</reference>
<sequence length="305" mass="33164">MLIRHLSFFATLAREKHFARTAEICNVTQPTLSIAIRKLENDLGVPLVRRGHRYVGLTPEGEKALVWARQILSDFASMREEIATVKGGLTGALRLGVVPAAMPAIAFLTASFSAAHPGVAIDIQSLTSRMIQRGLDAFDLDAGVTYLKSEPLENVRSLPLYDERYVFVTQKDKPCARANAIAWADAAKEKLCLLSDDMQNRRILDRLAQSIGIKITPPIVCNSFLGVCSHLRCADFASIVPHTFFNVFGAAPDLVGLDLIEPRHAQAIGLVVADRDPASPLVTALVSCCRQLDLENRLGAGVSGH</sequence>
<dbReference type="Pfam" id="PF03466">
    <property type="entry name" value="LysR_substrate"/>
    <property type="match status" value="1"/>
</dbReference>
<dbReference type="RefSeq" id="WP_085771671.1">
    <property type="nucleotide sequence ID" value="NZ_AP027149.1"/>
</dbReference>
<dbReference type="STRING" id="655015.B1812_11275"/>
<dbReference type="Gene3D" id="3.40.190.290">
    <property type="match status" value="1"/>
</dbReference>
<dbReference type="InterPro" id="IPR005119">
    <property type="entry name" value="LysR_subst-bd"/>
</dbReference>
<dbReference type="SUPFAM" id="SSF46785">
    <property type="entry name" value="Winged helix' DNA-binding domain"/>
    <property type="match status" value="1"/>
</dbReference>
<dbReference type="Proteomes" id="UP000193978">
    <property type="component" value="Chromosome"/>
</dbReference>
<dbReference type="PRINTS" id="PR00039">
    <property type="entry name" value="HTHLYSR"/>
</dbReference>
<evidence type="ECO:0000313" key="7">
    <source>
        <dbReference type="Proteomes" id="UP000193978"/>
    </source>
</evidence>
<keyword evidence="7" id="KW-1185">Reference proteome</keyword>
<evidence type="ECO:0000256" key="2">
    <source>
        <dbReference type="ARBA" id="ARBA00023015"/>
    </source>
</evidence>
<keyword evidence="4" id="KW-0804">Transcription</keyword>
<evidence type="ECO:0000256" key="3">
    <source>
        <dbReference type="ARBA" id="ARBA00023125"/>
    </source>
</evidence>
<evidence type="ECO:0000259" key="5">
    <source>
        <dbReference type="PROSITE" id="PS50931"/>
    </source>
</evidence>
<evidence type="ECO:0000256" key="1">
    <source>
        <dbReference type="ARBA" id="ARBA00009437"/>
    </source>
</evidence>
<dbReference type="InterPro" id="IPR000847">
    <property type="entry name" value="LysR_HTH_N"/>
</dbReference>
<dbReference type="Pfam" id="PF00126">
    <property type="entry name" value="HTH_1"/>
    <property type="match status" value="1"/>
</dbReference>
<dbReference type="KEGG" id="mbry:B1812_11275"/>
<feature type="domain" description="HTH lysR-type" evidence="5">
    <location>
        <begin position="1"/>
        <end position="58"/>
    </location>
</feature>
<evidence type="ECO:0000313" key="6">
    <source>
        <dbReference type="EMBL" id="ARN81554.1"/>
    </source>
</evidence>
<organism evidence="6 7">
    <name type="scientific">Methylocystis bryophila</name>
    <dbReference type="NCBI Taxonomy" id="655015"/>
    <lineage>
        <taxon>Bacteria</taxon>
        <taxon>Pseudomonadati</taxon>
        <taxon>Pseudomonadota</taxon>
        <taxon>Alphaproteobacteria</taxon>
        <taxon>Hyphomicrobiales</taxon>
        <taxon>Methylocystaceae</taxon>
        <taxon>Methylocystis</taxon>
    </lineage>
</organism>
<proteinExistence type="inferred from homology"/>
<dbReference type="GO" id="GO:0003700">
    <property type="term" value="F:DNA-binding transcription factor activity"/>
    <property type="evidence" value="ECO:0007669"/>
    <property type="project" value="InterPro"/>
</dbReference>
<dbReference type="PANTHER" id="PTHR30419">
    <property type="entry name" value="HTH-TYPE TRANSCRIPTIONAL REGULATOR YBHD"/>
    <property type="match status" value="1"/>
</dbReference>
<keyword evidence="3" id="KW-0238">DNA-binding</keyword>
<dbReference type="SUPFAM" id="SSF53850">
    <property type="entry name" value="Periplasmic binding protein-like II"/>
    <property type="match status" value="1"/>
</dbReference>
<protein>
    <submittedName>
        <fullName evidence="6">LysR family transcriptional regulator</fullName>
    </submittedName>
</protein>
<dbReference type="OrthoDB" id="9775392at2"/>
<dbReference type="PROSITE" id="PS50931">
    <property type="entry name" value="HTH_LYSR"/>
    <property type="match status" value="1"/>
</dbReference>
<dbReference type="EMBL" id="CP019948">
    <property type="protein sequence ID" value="ARN81554.1"/>
    <property type="molecule type" value="Genomic_DNA"/>
</dbReference>
<keyword evidence="2" id="KW-0805">Transcription regulation</keyword>